<dbReference type="InterPro" id="IPR005337">
    <property type="entry name" value="RapZ-like"/>
</dbReference>
<dbReference type="InterPro" id="IPR053930">
    <property type="entry name" value="RapZ-like_N"/>
</dbReference>
<evidence type="ECO:0000256" key="3">
    <source>
        <dbReference type="ARBA" id="ARBA00023134"/>
    </source>
</evidence>
<dbReference type="Gene3D" id="3.40.50.300">
    <property type="entry name" value="P-loop containing nucleotide triphosphate hydrolases"/>
    <property type="match status" value="1"/>
</dbReference>
<evidence type="ECO:0000256" key="1">
    <source>
        <dbReference type="ARBA" id="ARBA00022741"/>
    </source>
</evidence>
<dbReference type="EMBL" id="NVQC01000011">
    <property type="protein sequence ID" value="PTL36816.1"/>
    <property type="molecule type" value="Genomic_DNA"/>
</dbReference>
<evidence type="ECO:0000313" key="8">
    <source>
        <dbReference type="Proteomes" id="UP000241436"/>
    </source>
</evidence>
<keyword evidence="8" id="KW-1185">Reference proteome</keyword>
<keyword evidence="1 4" id="KW-0547">Nucleotide-binding</keyword>
<dbReference type="PIRSF" id="PIRSF005052">
    <property type="entry name" value="P-loopkin"/>
    <property type="match status" value="1"/>
</dbReference>
<dbReference type="Pfam" id="PF03668">
    <property type="entry name" value="RapZ-like_N"/>
    <property type="match status" value="1"/>
</dbReference>
<reference evidence="7 8" key="1">
    <citation type="submission" date="2017-09" db="EMBL/GenBank/DDBJ databases">
        <title>Bloom of a denitrifying methanotroph, Candidatus Methylomirabilis limnetica, in a deep stratified lake.</title>
        <authorList>
            <person name="Graf J.S."/>
            <person name="Marchant H.K."/>
            <person name="Tienken D."/>
            <person name="Hach P.F."/>
            <person name="Brand A."/>
            <person name="Schubert C.J."/>
            <person name="Kuypers M.M."/>
            <person name="Milucka J."/>
        </authorList>
    </citation>
    <scope>NUCLEOTIDE SEQUENCE [LARGE SCALE GENOMIC DNA]</scope>
    <source>
        <strain evidence="7 8">Zug</strain>
    </source>
</reference>
<evidence type="ECO:0000313" key="7">
    <source>
        <dbReference type="EMBL" id="PTL36816.1"/>
    </source>
</evidence>
<evidence type="ECO:0000256" key="2">
    <source>
        <dbReference type="ARBA" id="ARBA00022840"/>
    </source>
</evidence>
<dbReference type="GO" id="GO:0005524">
    <property type="term" value="F:ATP binding"/>
    <property type="evidence" value="ECO:0007669"/>
    <property type="project" value="UniProtKB-UniRule"/>
</dbReference>
<dbReference type="OrthoDB" id="9784461at2"/>
<proteinExistence type="inferred from homology"/>
<dbReference type="GO" id="GO:0005525">
    <property type="term" value="F:GTP binding"/>
    <property type="evidence" value="ECO:0007669"/>
    <property type="project" value="UniProtKB-UniRule"/>
</dbReference>
<gene>
    <name evidence="7" type="ORF">CLG94_02240</name>
</gene>
<comment type="caution">
    <text evidence="7">The sequence shown here is derived from an EMBL/GenBank/DDBJ whole genome shotgun (WGS) entry which is preliminary data.</text>
</comment>
<dbReference type="PANTHER" id="PTHR30448">
    <property type="entry name" value="RNASE ADAPTER PROTEIN RAPZ"/>
    <property type="match status" value="1"/>
</dbReference>
<dbReference type="PANTHER" id="PTHR30448:SF0">
    <property type="entry name" value="RNASE ADAPTER PROTEIN RAPZ"/>
    <property type="match status" value="1"/>
</dbReference>
<reference evidence="8" key="2">
    <citation type="journal article" date="2018" name="Environ. Microbiol.">
        <title>Bloom of a denitrifying methanotroph, 'Candidatus Methylomirabilis limnetica', in a deep stratified lake.</title>
        <authorList>
            <person name="Graf J.S."/>
            <person name="Mayr M.J."/>
            <person name="Marchant H.K."/>
            <person name="Tienken D."/>
            <person name="Hach P.F."/>
            <person name="Brand A."/>
            <person name="Schubert C.J."/>
            <person name="Kuypers M.M."/>
            <person name="Milucka J."/>
        </authorList>
    </citation>
    <scope>NUCLEOTIDE SEQUENCE [LARGE SCALE GENOMIC DNA]</scope>
    <source>
        <strain evidence="8">Zug</strain>
    </source>
</reference>
<organism evidence="7 8">
    <name type="scientific">Candidatus Methylomirabilis limnetica</name>
    <dbReference type="NCBI Taxonomy" id="2033718"/>
    <lineage>
        <taxon>Bacteria</taxon>
        <taxon>Candidatus Methylomirabilota</taxon>
        <taxon>Candidatus Methylomirabilia</taxon>
        <taxon>Candidatus Methylomirabilales</taxon>
        <taxon>Candidatus Methylomirabilaceae</taxon>
        <taxon>Candidatus Methylomirabilis</taxon>
    </lineage>
</organism>
<keyword evidence="3 4" id="KW-0342">GTP-binding</keyword>
<protein>
    <submittedName>
        <fullName evidence="7">RNase adapter RapZ</fullName>
    </submittedName>
</protein>
<feature type="binding site" evidence="4">
    <location>
        <begin position="62"/>
        <end position="65"/>
    </location>
    <ligand>
        <name>GTP</name>
        <dbReference type="ChEBI" id="CHEBI:37565"/>
    </ligand>
</feature>
<dbReference type="NCBIfam" id="NF003828">
    <property type="entry name" value="PRK05416.1"/>
    <property type="match status" value="1"/>
</dbReference>
<dbReference type="RefSeq" id="WP_107561278.1">
    <property type="nucleotide sequence ID" value="NZ_NVQC01000011.1"/>
</dbReference>
<evidence type="ECO:0000256" key="4">
    <source>
        <dbReference type="HAMAP-Rule" id="MF_00636"/>
    </source>
</evidence>
<feature type="domain" description="RapZ C-terminal" evidence="6">
    <location>
        <begin position="167"/>
        <end position="286"/>
    </location>
</feature>
<dbReference type="InterPro" id="IPR027417">
    <property type="entry name" value="P-loop_NTPase"/>
</dbReference>
<evidence type="ECO:0000259" key="6">
    <source>
        <dbReference type="Pfam" id="PF22740"/>
    </source>
</evidence>
<feature type="binding site" evidence="4">
    <location>
        <begin position="11"/>
        <end position="18"/>
    </location>
    <ligand>
        <name>ATP</name>
        <dbReference type="ChEBI" id="CHEBI:30616"/>
    </ligand>
</feature>
<name>A0A2T4U0B5_9BACT</name>
<accession>A0A2T4U0B5</accession>
<dbReference type="Proteomes" id="UP000241436">
    <property type="component" value="Unassembled WGS sequence"/>
</dbReference>
<dbReference type="AlphaFoldDB" id="A0A2T4U0B5"/>
<sequence>MKPTELVIITGMSGAGKSQANKCLEDIGFFCIDNLPTPLIPTFVRLCTQSDHAIERVALVIDVRGGEFVDPLFDILGILRAEGHAVKIVFLDASNEVLVRRFSESRRPHPLAAGKSALAGIVAERQILTRLLDEADLIIETSTLTIHDLKRFLSQAFVVERPTAKISLSLVSFGYKHGLPFDADLVFDTRFLPSPHFIDDLRPLTGLDSQIGEFIMRASAAKPYLERLMDLLDFVTPLCEEEGRAYLTIALGCTGGHHRSVFLAEQLAGHLRECGYLVNVRHRDIERA</sequence>
<dbReference type="HAMAP" id="MF_00636">
    <property type="entry name" value="RapZ_like"/>
    <property type="match status" value="1"/>
</dbReference>
<feature type="domain" description="RapZ-like N-terminal" evidence="5">
    <location>
        <begin position="5"/>
        <end position="158"/>
    </location>
</feature>
<keyword evidence="2 4" id="KW-0067">ATP-binding</keyword>
<dbReference type="SUPFAM" id="SSF52540">
    <property type="entry name" value="P-loop containing nucleoside triphosphate hydrolases"/>
    <property type="match status" value="1"/>
</dbReference>
<dbReference type="Pfam" id="PF22740">
    <property type="entry name" value="PapZ_C"/>
    <property type="match status" value="1"/>
</dbReference>
<dbReference type="InterPro" id="IPR053931">
    <property type="entry name" value="RapZ_C"/>
</dbReference>
<evidence type="ECO:0000259" key="5">
    <source>
        <dbReference type="Pfam" id="PF03668"/>
    </source>
</evidence>